<evidence type="ECO:0000313" key="1">
    <source>
        <dbReference type="EMBL" id="KAJ8438098.1"/>
    </source>
</evidence>
<dbReference type="Proteomes" id="UP001153076">
    <property type="component" value="Unassembled WGS sequence"/>
</dbReference>
<name>A0A9Q1K789_9CARY</name>
<comment type="caution">
    <text evidence="1">The sequence shown here is derived from an EMBL/GenBank/DDBJ whole genome shotgun (WGS) entry which is preliminary data.</text>
</comment>
<dbReference type="AlphaFoldDB" id="A0A9Q1K789"/>
<reference evidence="1" key="1">
    <citation type="submission" date="2022-04" db="EMBL/GenBank/DDBJ databases">
        <title>Carnegiea gigantea Genome sequencing and assembly v2.</title>
        <authorList>
            <person name="Copetti D."/>
            <person name="Sanderson M.J."/>
            <person name="Burquez A."/>
            <person name="Wojciechowski M.F."/>
        </authorList>
    </citation>
    <scope>NUCLEOTIDE SEQUENCE</scope>
    <source>
        <strain evidence="1">SGP5-SGP5p</strain>
        <tissue evidence="1">Aerial part</tissue>
    </source>
</reference>
<dbReference type="EMBL" id="JAKOGI010000268">
    <property type="protein sequence ID" value="KAJ8438098.1"/>
    <property type="molecule type" value="Genomic_DNA"/>
</dbReference>
<protein>
    <submittedName>
        <fullName evidence="1">Uncharacterized protein</fullName>
    </submittedName>
</protein>
<sequence>MVLGYIYEHLGESASHPDHPCKANVIFPSHYVVARHVFRDGRYISLIASFHCEDSRNDRDVIDMGLPDEDFKFLLSIWSSVLPQQRSIMELTHAHADLQRRDTGAKFYVPPSHYEGIEEIFGVVETVAKIEELVDVDWVKALSDQDLTCLSEIAQIEGQLNNMSSETSKLRVKEQEILREEERICNILIEEESKLKSFVYPKKREVEQVKANLIEAGFSKLQDLDKEKDRLKNLISFVISFNNV</sequence>
<organism evidence="1 2">
    <name type="scientific">Carnegiea gigantea</name>
    <dbReference type="NCBI Taxonomy" id="171969"/>
    <lineage>
        <taxon>Eukaryota</taxon>
        <taxon>Viridiplantae</taxon>
        <taxon>Streptophyta</taxon>
        <taxon>Embryophyta</taxon>
        <taxon>Tracheophyta</taxon>
        <taxon>Spermatophyta</taxon>
        <taxon>Magnoliopsida</taxon>
        <taxon>eudicotyledons</taxon>
        <taxon>Gunneridae</taxon>
        <taxon>Pentapetalae</taxon>
        <taxon>Caryophyllales</taxon>
        <taxon>Cactineae</taxon>
        <taxon>Cactaceae</taxon>
        <taxon>Cactoideae</taxon>
        <taxon>Echinocereeae</taxon>
        <taxon>Carnegiea</taxon>
    </lineage>
</organism>
<gene>
    <name evidence="1" type="ORF">Cgig2_015355</name>
</gene>
<proteinExistence type="predicted"/>
<dbReference type="OrthoDB" id="1746559at2759"/>
<keyword evidence="2" id="KW-1185">Reference proteome</keyword>
<evidence type="ECO:0000313" key="2">
    <source>
        <dbReference type="Proteomes" id="UP001153076"/>
    </source>
</evidence>
<accession>A0A9Q1K789</accession>